<accession>A0A382F0E7</accession>
<organism evidence="2">
    <name type="scientific">marine metagenome</name>
    <dbReference type="NCBI Taxonomy" id="408172"/>
    <lineage>
        <taxon>unclassified sequences</taxon>
        <taxon>metagenomes</taxon>
        <taxon>ecological metagenomes</taxon>
    </lineage>
</organism>
<gene>
    <name evidence="2" type="ORF">METZ01_LOCUS209003</name>
</gene>
<dbReference type="Pfam" id="PF03460">
    <property type="entry name" value="NIR_SIR_ferr"/>
    <property type="match status" value="1"/>
</dbReference>
<evidence type="ECO:0000313" key="2">
    <source>
        <dbReference type="EMBL" id="SVB56149.1"/>
    </source>
</evidence>
<feature type="non-terminal residue" evidence="2">
    <location>
        <position position="85"/>
    </location>
</feature>
<evidence type="ECO:0000259" key="1">
    <source>
        <dbReference type="Pfam" id="PF03460"/>
    </source>
</evidence>
<dbReference type="EMBL" id="UINC01047195">
    <property type="protein sequence ID" value="SVB56149.1"/>
    <property type="molecule type" value="Genomic_DNA"/>
</dbReference>
<reference evidence="2" key="1">
    <citation type="submission" date="2018-05" db="EMBL/GenBank/DDBJ databases">
        <authorList>
            <person name="Lanie J.A."/>
            <person name="Ng W.-L."/>
            <person name="Kazmierczak K.M."/>
            <person name="Andrzejewski T.M."/>
            <person name="Davidsen T.M."/>
            <person name="Wayne K.J."/>
            <person name="Tettelin H."/>
            <person name="Glass J.I."/>
            <person name="Rusch D."/>
            <person name="Podicherti R."/>
            <person name="Tsui H.-C.T."/>
            <person name="Winkler M.E."/>
        </authorList>
    </citation>
    <scope>NUCLEOTIDE SEQUENCE</scope>
</reference>
<feature type="domain" description="Nitrite/Sulfite reductase ferredoxin-like" evidence="1">
    <location>
        <begin position="52"/>
        <end position="84"/>
    </location>
</feature>
<sequence>MYRYDEFDQQLVSERVEQFRRQVARRLNGELNEDQFKPLRLMNGLYLQLHAYMLRINVPYGCLSSKQLRTLAHIARTYDKGFGHF</sequence>
<dbReference type="InterPro" id="IPR005117">
    <property type="entry name" value="NiRdtase/SiRdtase_haem-b_fer"/>
</dbReference>
<dbReference type="GO" id="GO:0016491">
    <property type="term" value="F:oxidoreductase activity"/>
    <property type="evidence" value="ECO:0007669"/>
    <property type="project" value="InterPro"/>
</dbReference>
<dbReference type="InterPro" id="IPR036136">
    <property type="entry name" value="Nit/Sulf_reduc_fer-like_dom_sf"/>
</dbReference>
<dbReference type="SUPFAM" id="SSF55124">
    <property type="entry name" value="Nitrite/Sulfite reductase N-terminal domain-like"/>
    <property type="match status" value="1"/>
</dbReference>
<proteinExistence type="predicted"/>
<dbReference type="AlphaFoldDB" id="A0A382F0E7"/>
<name>A0A382F0E7_9ZZZZ</name>
<dbReference type="Gene3D" id="3.90.480.20">
    <property type="match status" value="1"/>
</dbReference>
<protein>
    <recommendedName>
        <fullName evidence="1">Nitrite/Sulfite reductase ferredoxin-like domain-containing protein</fullName>
    </recommendedName>
</protein>